<comment type="caution">
    <text evidence="2">The sequence shown here is derived from an EMBL/GenBank/DDBJ whole genome shotgun (WGS) entry which is preliminary data.</text>
</comment>
<dbReference type="EMBL" id="JBJKFK010002339">
    <property type="protein sequence ID" value="KAL3311250.1"/>
    <property type="molecule type" value="Genomic_DNA"/>
</dbReference>
<evidence type="ECO:0000313" key="3">
    <source>
        <dbReference type="Proteomes" id="UP001626550"/>
    </source>
</evidence>
<gene>
    <name evidence="2" type="ORF">Ciccas_010171</name>
</gene>
<reference evidence="2 3" key="1">
    <citation type="submission" date="2024-11" db="EMBL/GenBank/DDBJ databases">
        <title>Adaptive evolution of stress response genes in parasites aligns with host niche diversity.</title>
        <authorList>
            <person name="Hahn C."/>
            <person name="Resl P."/>
        </authorList>
    </citation>
    <scope>NUCLEOTIDE SEQUENCE [LARGE SCALE GENOMIC DNA]</scope>
    <source>
        <strain evidence="2">EGGRZ-B1_66</strain>
        <tissue evidence="2">Body</tissue>
    </source>
</reference>
<evidence type="ECO:0000256" key="1">
    <source>
        <dbReference type="SAM" id="MobiDB-lite"/>
    </source>
</evidence>
<organism evidence="2 3">
    <name type="scientific">Cichlidogyrus casuarinus</name>
    <dbReference type="NCBI Taxonomy" id="1844966"/>
    <lineage>
        <taxon>Eukaryota</taxon>
        <taxon>Metazoa</taxon>
        <taxon>Spiralia</taxon>
        <taxon>Lophotrochozoa</taxon>
        <taxon>Platyhelminthes</taxon>
        <taxon>Monogenea</taxon>
        <taxon>Monopisthocotylea</taxon>
        <taxon>Dactylogyridea</taxon>
        <taxon>Ancyrocephalidae</taxon>
        <taxon>Cichlidogyrus</taxon>
    </lineage>
</organism>
<name>A0ABD2PUW8_9PLAT</name>
<keyword evidence="3" id="KW-1185">Reference proteome</keyword>
<feature type="compositionally biased region" description="Polar residues" evidence="1">
    <location>
        <begin position="115"/>
        <end position="125"/>
    </location>
</feature>
<evidence type="ECO:0000313" key="2">
    <source>
        <dbReference type="EMBL" id="KAL3311250.1"/>
    </source>
</evidence>
<feature type="region of interest" description="Disordered" evidence="1">
    <location>
        <begin position="106"/>
        <end position="125"/>
    </location>
</feature>
<proteinExistence type="predicted"/>
<dbReference type="AlphaFoldDB" id="A0ABD2PUW8"/>
<protein>
    <submittedName>
        <fullName evidence="2">Uncharacterized protein</fullName>
    </submittedName>
</protein>
<accession>A0ABD2PUW8</accession>
<sequence>MVQSLHELLQASRKTGDRNCRIRNILPLIRDASALEKKPEGCFWSSALIKARSFLHFRSSDCNNEPPKAALNFKPNLRKEVKRDVESPGDPVLDFVHFKKPAIRQRNYVKPNPDNGKSTKTPDNVKTTRINSVKKLQPVCKPQAGLLSNQVNAVGSLDVNNNTASQPRAIFRRRSIGIATFESPGGIKESLIQYEKSKTTSFPLERREKFIRSRSHTLSHTPISHDSESILVKASSKALESKYNKNSYEFSLPRPVAKTPSQSSKKTMIPIRCQSQGSRRIALKDTAPASIIFEDCARVTTKILKVSSTAALLEITMSSIVAYPDPMHKCSAEYRARVNEIANLQASTVRTERARASVNAKKRK</sequence>
<dbReference type="Proteomes" id="UP001626550">
    <property type="component" value="Unassembled WGS sequence"/>
</dbReference>